<sequence length="626" mass="70372">MGDPRPMGGQSIPAPRFRVVPGPDDNRMSSYNNRPQRPNIRPNVDSNNQYMYQQDNNNFQRPNIPPRMQYQVRQGIPVQRMQQMNINQRMSPSMMMMPPPHSQQQQHQQRPQMQHQQQTQSELEASEQVNKEKLIRLFRSFCGLCNKTNKSNIPNLLILFERYISGKVDVTEFLQNITSFTNFTPQNNLPAFLENNIGLIRGDFESGKLSVDMFLPNRIAVTEASSSPQSMHASTASPQSHPGPSPGPRPTSSGPSPMQQKLLNEPPNSEPHPRMIVNYSPINQPPASAPSFDQGVRYATVTTSNISDITFQHRNSISETTTSNSPNMFAQPSSIGTTILPPPVTSMSSSSSFQSFQPPVVPEKRIKLELMETSAAVTTVIPSAENKIEQKPADLFPSTSTATEAVADVAFKEISSEQGDVEKCIFDRKAFAARLQRKMPECSAFEEQVLTMLSAFLETKIKSVLDRAYEAAEHRLEQLRVNPAFSQKDDPKMQLRVLEKQEKLEQQKRADVEKEAILKLSKGKGKDTDMLEKAKKIKKADEEAALNREANEAAIAALGSKKRKWQTPKDSGNPSTSQASSSRSRVKQVTMRDLMFVFERDQFAQNTLLYRKMLYGLIPSDNTKQP</sequence>
<protein>
    <submittedName>
        <fullName evidence="2">Transcription initiation factor TFIID component TAF4 C-terminal domain-containing protein</fullName>
    </submittedName>
</protein>
<dbReference type="WBParaSite" id="ES5_v2.g4746.t1">
    <property type="protein sequence ID" value="ES5_v2.g4746.t1"/>
    <property type="gene ID" value="ES5_v2.g4746"/>
</dbReference>
<name>A0AC34GNC7_9BILA</name>
<dbReference type="Proteomes" id="UP000887579">
    <property type="component" value="Unplaced"/>
</dbReference>
<proteinExistence type="predicted"/>
<evidence type="ECO:0000313" key="2">
    <source>
        <dbReference type="WBParaSite" id="ES5_v2.g4746.t1"/>
    </source>
</evidence>
<organism evidence="1 2">
    <name type="scientific">Panagrolaimus sp. ES5</name>
    <dbReference type="NCBI Taxonomy" id="591445"/>
    <lineage>
        <taxon>Eukaryota</taxon>
        <taxon>Metazoa</taxon>
        <taxon>Ecdysozoa</taxon>
        <taxon>Nematoda</taxon>
        <taxon>Chromadorea</taxon>
        <taxon>Rhabditida</taxon>
        <taxon>Tylenchina</taxon>
        <taxon>Panagrolaimomorpha</taxon>
        <taxon>Panagrolaimoidea</taxon>
        <taxon>Panagrolaimidae</taxon>
        <taxon>Panagrolaimus</taxon>
    </lineage>
</organism>
<evidence type="ECO:0000313" key="1">
    <source>
        <dbReference type="Proteomes" id="UP000887579"/>
    </source>
</evidence>
<accession>A0AC34GNC7</accession>
<reference evidence="2" key="1">
    <citation type="submission" date="2022-11" db="UniProtKB">
        <authorList>
            <consortium name="WormBaseParasite"/>
        </authorList>
    </citation>
    <scope>IDENTIFICATION</scope>
</reference>